<accession>A0ABU9BC78</accession>
<protein>
    <submittedName>
        <fullName evidence="2">DUF2789 family protein</fullName>
    </submittedName>
</protein>
<gene>
    <name evidence="2" type="ORF">AACH11_12150</name>
</gene>
<dbReference type="Pfam" id="PF10982">
    <property type="entry name" value="DUF2789"/>
    <property type="match status" value="1"/>
</dbReference>
<evidence type="ECO:0000313" key="2">
    <source>
        <dbReference type="EMBL" id="MEK8026714.1"/>
    </source>
</evidence>
<proteinExistence type="predicted"/>
<keyword evidence="3" id="KW-1185">Reference proteome</keyword>
<dbReference type="RefSeq" id="WP_341374496.1">
    <property type="nucleotide sequence ID" value="NZ_JBBUTF010000009.1"/>
</dbReference>
<comment type="caution">
    <text evidence="2">The sequence shown here is derived from an EMBL/GenBank/DDBJ whole genome shotgun (WGS) entry which is preliminary data.</text>
</comment>
<dbReference type="Gene3D" id="1.10.10.1130">
    <property type="entry name" value="Uncharacterised protein PF10982, DUF2789"/>
    <property type="match status" value="1"/>
</dbReference>
<dbReference type="InterPro" id="IPR021250">
    <property type="entry name" value="DUF2789"/>
</dbReference>
<evidence type="ECO:0000256" key="1">
    <source>
        <dbReference type="SAM" id="MobiDB-lite"/>
    </source>
</evidence>
<organism evidence="2 3">
    <name type="scientific">Pseudaquabacterium rugosum</name>
    <dbReference type="NCBI Taxonomy" id="2984194"/>
    <lineage>
        <taxon>Bacteria</taxon>
        <taxon>Pseudomonadati</taxon>
        <taxon>Pseudomonadota</taxon>
        <taxon>Betaproteobacteria</taxon>
        <taxon>Burkholderiales</taxon>
        <taxon>Sphaerotilaceae</taxon>
        <taxon>Pseudaquabacterium</taxon>
    </lineage>
</organism>
<dbReference type="InterPro" id="IPR038086">
    <property type="entry name" value="DUF2789_sf"/>
</dbReference>
<evidence type="ECO:0000313" key="3">
    <source>
        <dbReference type="Proteomes" id="UP001368500"/>
    </source>
</evidence>
<reference evidence="2 3" key="1">
    <citation type="submission" date="2024-04" db="EMBL/GenBank/DDBJ databases">
        <title>Novel species of the genus Ideonella isolated from streams.</title>
        <authorList>
            <person name="Lu H."/>
        </authorList>
    </citation>
    <scope>NUCLEOTIDE SEQUENCE [LARGE SCALE GENOMIC DNA]</scope>
    <source>
        <strain evidence="2 3">BYS139W</strain>
    </source>
</reference>
<dbReference type="EMBL" id="JBBUTF010000009">
    <property type="protein sequence ID" value="MEK8026714.1"/>
    <property type="molecule type" value="Genomic_DNA"/>
</dbReference>
<sequence length="81" mass="9286">MHPHHHTMRELFDQLGLSSSPQERQRFIEAHRPLPPGQRLAAAPFWSAAQAEFLQQSQAEDSDWTILIDTLSVQLRRSGRA</sequence>
<name>A0ABU9BC78_9BURK</name>
<feature type="region of interest" description="Disordered" evidence="1">
    <location>
        <begin position="1"/>
        <end position="23"/>
    </location>
</feature>
<dbReference type="Proteomes" id="UP001368500">
    <property type="component" value="Unassembled WGS sequence"/>
</dbReference>